<dbReference type="Pfam" id="PF14499">
    <property type="entry name" value="DUF4437"/>
    <property type="match status" value="1"/>
</dbReference>
<proteinExistence type="predicted"/>
<sequence>MLSRGHIEFIQSQQLPWHVIGGGLARPNVDYKMLSRDPTNGACSILMRYPAGWSRSGTEHITADEEFYVLHGSIEMDDHVYYEDCYAFLPAGWTRHKMSSKNGCVILAFYNREPNLIDADGEGTAELSHRAIQHLDVAAMPWDLSLNDPNLKHLGISRKNLRTDPDTGERTFLSLIFPQATPTNNKGPQEKHPVVEEAYVISGSLTGPHGTMYPGAYFWRPPQIAHGPFGSRWGGVSLMRFVGGKHVNIWTKEEAPFSYDTPYQPILPDYLHEYKNKPWVPPAEY</sequence>
<name>A0ABQ6J211_9GAMM</name>
<dbReference type="Gene3D" id="2.60.120.10">
    <property type="entry name" value="Jelly Rolls"/>
    <property type="match status" value="1"/>
</dbReference>
<comment type="caution">
    <text evidence="1">The sequence shown here is derived from an EMBL/GenBank/DDBJ whole genome shotgun (WGS) entry which is preliminary data.</text>
</comment>
<keyword evidence="2" id="KW-1185">Reference proteome</keyword>
<dbReference type="InterPro" id="IPR028013">
    <property type="entry name" value="DUF4437"/>
</dbReference>
<reference evidence="2" key="1">
    <citation type="journal article" date="2019" name="Int. J. Syst. Evol. Microbiol.">
        <title>The Global Catalogue of Microorganisms (GCM) 10K type strain sequencing project: providing services to taxonomists for standard genome sequencing and annotation.</title>
        <authorList>
            <consortium name="The Broad Institute Genomics Platform"/>
            <consortium name="The Broad Institute Genome Sequencing Center for Infectious Disease"/>
            <person name="Wu L."/>
            <person name="Ma J."/>
        </authorList>
    </citation>
    <scope>NUCLEOTIDE SEQUENCE [LARGE SCALE GENOMIC DNA]</scope>
    <source>
        <strain evidence="2">NBRC 102030</strain>
    </source>
</reference>
<gene>
    <name evidence="1" type="ORF">GCM10025855_16960</name>
</gene>
<accession>A0ABQ6J211</accession>
<evidence type="ECO:0008006" key="3">
    <source>
        <dbReference type="Google" id="ProtNLM"/>
    </source>
</evidence>
<dbReference type="SUPFAM" id="SSF51182">
    <property type="entry name" value="RmlC-like cupins"/>
    <property type="match status" value="2"/>
</dbReference>
<dbReference type="EMBL" id="BSUY01000001">
    <property type="protein sequence ID" value="GMA82163.1"/>
    <property type="molecule type" value="Genomic_DNA"/>
</dbReference>
<dbReference type="Proteomes" id="UP001157046">
    <property type="component" value="Unassembled WGS sequence"/>
</dbReference>
<organism evidence="1 2">
    <name type="scientific">Shewanella glacialipiscicola</name>
    <dbReference type="NCBI Taxonomy" id="614069"/>
    <lineage>
        <taxon>Bacteria</taxon>
        <taxon>Pseudomonadati</taxon>
        <taxon>Pseudomonadota</taxon>
        <taxon>Gammaproteobacteria</taxon>
        <taxon>Alteromonadales</taxon>
        <taxon>Shewanellaceae</taxon>
        <taxon>Shewanella</taxon>
    </lineage>
</organism>
<protein>
    <recommendedName>
        <fullName evidence="3">DUF4437 domain-containing protein</fullName>
    </recommendedName>
</protein>
<dbReference type="InterPro" id="IPR014710">
    <property type="entry name" value="RmlC-like_jellyroll"/>
</dbReference>
<evidence type="ECO:0000313" key="2">
    <source>
        <dbReference type="Proteomes" id="UP001157046"/>
    </source>
</evidence>
<dbReference type="InterPro" id="IPR011051">
    <property type="entry name" value="RmlC_Cupin_sf"/>
</dbReference>
<dbReference type="RefSeq" id="WP_220775051.1">
    <property type="nucleotide sequence ID" value="NZ_BPFC01000243.1"/>
</dbReference>
<evidence type="ECO:0000313" key="1">
    <source>
        <dbReference type="EMBL" id="GMA82163.1"/>
    </source>
</evidence>